<dbReference type="SUPFAM" id="SSF49590">
    <property type="entry name" value="PHL pollen allergen"/>
    <property type="match status" value="1"/>
</dbReference>
<feature type="chain" id="PRO_5033100880" description="Expansin" evidence="7">
    <location>
        <begin position="24"/>
        <end position="272"/>
    </location>
</feature>
<dbReference type="AlphaFoldDB" id="A0A834LKX5"/>
<feature type="domain" description="Expansin-like EG45" evidence="8">
    <location>
        <begin position="47"/>
        <end position="178"/>
    </location>
</feature>
<keyword evidence="4 7" id="KW-0732">Signal</keyword>
<feature type="domain" description="Expansin-like CBD" evidence="9">
    <location>
        <begin position="188"/>
        <end position="267"/>
    </location>
</feature>
<dbReference type="PROSITE" id="PS50842">
    <property type="entry name" value="EXPANSIN_EG45"/>
    <property type="match status" value="1"/>
</dbReference>
<dbReference type="OrthoDB" id="1519555at2759"/>
<comment type="subcellular location">
    <subcellularLocation>
        <location evidence="7">Secreted</location>
        <location evidence="7">Cell wall</location>
    </subcellularLocation>
    <subcellularLocation>
        <location evidence="7">Membrane</location>
        <topology evidence="7">Peripheral membrane protein</topology>
    </subcellularLocation>
</comment>
<evidence type="ECO:0000256" key="3">
    <source>
        <dbReference type="ARBA" id="ARBA00022525"/>
    </source>
</evidence>
<evidence type="ECO:0000313" key="11">
    <source>
        <dbReference type="Proteomes" id="UP000626092"/>
    </source>
</evidence>
<dbReference type="SMART" id="SM00837">
    <property type="entry name" value="DPBB_1"/>
    <property type="match status" value="1"/>
</dbReference>
<evidence type="ECO:0000256" key="5">
    <source>
        <dbReference type="ARBA" id="ARBA00023136"/>
    </source>
</evidence>
<evidence type="ECO:0000256" key="7">
    <source>
        <dbReference type="RuleBase" id="RU365023"/>
    </source>
</evidence>
<dbReference type="Gene3D" id="2.40.40.10">
    <property type="entry name" value="RlpA-like domain"/>
    <property type="match status" value="1"/>
</dbReference>
<comment type="function">
    <text evidence="7">Causes loosening and extension of plant cell walls by disrupting non-covalent bonding between cellulose microfibrils and matrix glucans. No enzymatic activity has been found.</text>
</comment>
<dbReference type="InterPro" id="IPR007118">
    <property type="entry name" value="Expan_Lol_pI"/>
</dbReference>
<dbReference type="PROSITE" id="PS50843">
    <property type="entry name" value="EXPANSIN_CBD"/>
    <property type="match status" value="1"/>
</dbReference>
<dbReference type="PRINTS" id="PR01226">
    <property type="entry name" value="EXPANSIN"/>
</dbReference>
<dbReference type="Proteomes" id="UP000626092">
    <property type="component" value="Unassembled WGS sequence"/>
</dbReference>
<dbReference type="InterPro" id="IPR009009">
    <property type="entry name" value="RlpA-like_DPBB"/>
</dbReference>
<dbReference type="EMBL" id="WJXA01000007">
    <property type="protein sequence ID" value="KAF7138484.1"/>
    <property type="molecule type" value="Genomic_DNA"/>
</dbReference>
<organism evidence="10 11">
    <name type="scientific">Rhododendron simsii</name>
    <name type="common">Sims's rhododendron</name>
    <dbReference type="NCBI Taxonomy" id="118357"/>
    <lineage>
        <taxon>Eukaryota</taxon>
        <taxon>Viridiplantae</taxon>
        <taxon>Streptophyta</taxon>
        <taxon>Embryophyta</taxon>
        <taxon>Tracheophyta</taxon>
        <taxon>Spermatophyta</taxon>
        <taxon>Magnoliopsida</taxon>
        <taxon>eudicotyledons</taxon>
        <taxon>Gunneridae</taxon>
        <taxon>Pentapetalae</taxon>
        <taxon>asterids</taxon>
        <taxon>Ericales</taxon>
        <taxon>Ericaceae</taxon>
        <taxon>Ericoideae</taxon>
        <taxon>Rhodoreae</taxon>
        <taxon>Rhododendron</taxon>
    </lineage>
</organism>
<dbReference type="GO" id="GO:0005576">
    <property type="term" value="C:extracellular region"/>
    <property type="evidence" value="ECO:0007669"/>
    <property type="project" value="InterPro"/>
</dbReference>
<dbReference type="InterPro" id="IPR036908">
    <property type="entry name" value="RlpA-like_sf"/>
</dbReference>
<dbReference type="InterPro" id="IPR007117">
    <property type="entry name" value="Expansin_CBD"/>
</dbReference>
<sequence>MAENSILALVMISICQILIKVDGFTASPWYRAHATFYGGSDASGTMAGACGYGNTYTTGYGVATTALSTALFNAGASCGQCYRIVCDNTNDPQFCIKGKEVTVTAIDFCPPNWSEPSDNGGWCNPPRQHFDMSEPAWLNIGIYVAKYSEYFILMQSCRLIMALVFVYRYRVPCKRHGGMRFTINGNPWFNLVLISNVGAAGSIQAISIKGSNTGWIPMSCNWGVNWQSSTYLIGQILSFKITASDGEVVQCLNIAPSNWGFGQTFSDKNCQF</sequence>
<dbReference type="InterPro" id="IPR036749">
    <property type="entry name" value="Expansin_CBD_sf"/>
</dbReference>
<accession>A0A834LKX5</accession>
<keyword evidence="5" id="KW-0472">Membrane</keyword>
<evidence type="ECO:0000256" key="1">
    <source>
        <dbReference type="ARBA" id="ARBA00005392"/>
    </source>
</evidence>
<evidence type="ECO:0000256" key="6">
    <source>
        <dbReference type="ARBA" id="ARBA00023316"/>
    </source>
</evidence>
<reference evidence="10" key="1">
    <citation type="submission" date="2019-11" db="EMBL/GenBank/DDBJ databases">
        <authorList>
            <person name="Liu Y."/>
            <person name="Hou J."/>
            <person name="Li T.-Q."/>
            <person name="Guan C.-H."/>
            <person name="Wu X."/>
            <person name="Wu H.-Z."/>
            <person name="Ling F."/>
            <person name="Zhang R."/>
            <person name="Shi X.-G."/>
            <person name="Ren J.-P."/>
            <person name="Chen E.-F."/>
            <person name="Sun J.-M."/>
        </authorList>
    </citation>
    <scope>NUCLEOTIDE SEQUENCE</scope>
    <source>
        <strain evidence="10">Adult_tree_wgs_1</strain>
        <tissue evidence="10">Leaves</tissue>
    </source>
</reference>
<gene>
    <name evidence="10" type="ORF">RHSIM_Rhsim07G0249900</name>
</gene>
<keyword evidence="6 7" id="KW-0961">Cell wall biogenesis/degradation</keyword>
<name>A0A834LKX5_RHOSS</name>
<keyword evidence="3 7" id="KW-0964">Secreted</keyword>
<comment type="similarity">
    <text evidence="1 7">Belongs to the expansin family. Expansin A subfamily.</text>
</comment>
<evidence type="ECO:0000259" key="8">
    <source>
        <dbReference type="PROSITE" id="PS50842"/>
    </source>
</evidence>
<dbReference type="InterPro" id="IPR002963">
    <property type="entry name" value="Expansin"/>
</dbReference>
<dbReference type="PANTHER" id="PTHR31867">
    <property type="entry name" value="EXPANSIN-A15"/>
    <property type="match status" value="1"/>
</dbReference>
<dbReference type="CDD" id="cd22274">
    <property type="entry name" value="DPBB_EXPA_N"/>
    <property type="match status" value="1"/>
</dbReference>
<dbReference type="GO" id="GO:0009664">
    <property type="term" value="P:plant-type cell wall organization"/>
    <property type="evidence" value="ECO:0007669"/>
    <property type="project" value="InterPro"/>
</dbReference>
<keyword evidence="2 7" id="KW-0134">Cell wall</keyword>
<dbReference type="SUPFAM" id="SSF50685">
    <property type="entry name" value="Barwin-like endoglucanases"/>
    <property type="match status" value="1"/>
</dbReference>
<dbReference type="Pfam" id="PF01357">
    <property type="entry name" value="Expansin_C"/>
    <property type="match status" value="1"/>
</dbReference>
<evidence type="ECO:0000313" key="10">
    <source>
        <dbReference type="EMBL" id="KAF7138484.1"/>
    </source>
</evidence>
<feature type="signal peptide" evidence="7">
    <location>
        <begin position="1"/>
        <end position="23"/>
    </location>
</feature>
<dbReference type="PRINTS" id="PR01225">
    <property type="entry name" value="EXPANSNFAMLY"/>
</dbReference>
<dbReference type="GO" id="GO:0016020">
    <property type="term" value="C:membrane"/>
    <property type="evidence" value="ECO:0007669"/>
    <property type="project" value="UniProtKB-SubCell"/>
</dbReference>
<dbReference type="InterPro" id="IPR007112">
    <property type="entry name" value="Expansin/allergen_DPBB_dom"/>
</dbReference>
<dbReference type="Gene3D" id="2.60.40.760">
    <property type="entry name" value="Expansin, cellulose-binding-like domain"/>
    <property type="match status" value="1"/>
</dbReference>
<dbReference type="Pfam" id="PF03330">
    <property type="entry name" value="DPBB_1"/>
    <property type="match status" value="1"/>
</dbReference>
<protein>
    <recommendedName>
        <fullName evidence="7">Expansin</fullName>
    </recommendedName>
</protein>
<evidence type="ECO:0000256" key="4">
    <source>
        <dbReference type="ARBA" id="ARBA00022729"/>
    </source>
</evidence>
<dbReference type="FunFam" id="2.60.40.760:FF:000001">
    <property type="entry name" value="Expansin"/>
    <property type="match status" value="1"/>
</dbReference>
<comment type="caution">
    <text evidence="10">The sequence shown here is derived from an EMBL/GenBank/DDBJ whole genome shotgun (WGS) entry which is preliminary data.</text>
</comment>
<evidence type="ECO:0000259" key="9">
    <source>
        <dbReference type="PROSITE" id="PS50843"/>
    </source>
</evidence>
<dbReference type="GO" id="GO:0009653">
    <property type="term" value="P:anatomical structure morphogenesis"/>
    <property type="evidence" value="ECO:0007669"/>
    <property type="project" value="UniProtKB-ARBA"/>
</dbReference>
<proteinExistence type="inferred from homology"/>
<evidence type="ECO:0000256" key="2">
    <source>
        <dbReference type="ARBA" id="ARBA00022512"/>
    </source>
</evidence>
<keyword evidence="11" id="KW-1185">Reference proteome</keyword>